<reference evidence="1" key="1">
    <citation type="submission" date="2021-06" db="EMBL/GenBank/DDBJ databases">
        <title>Comparative genomics, transcriptomics and evolutionary studies reveal genomic signatures of adaptation to plant cell wall in hemibiotrophic fungi.</title>
        <authorList>
            <consortium name="DOE Joint Genome Institute"/>
            <person name="Baroncelli R."/>
            <person name="Diaz J.F."/>
            <person name="Benocci T."/>
            <person name="Peng M."/>
            <person name="Battaglia E."/>
            <person name="Haridas S."/>
            <person name="Andreopoulos W."/>
            <person name="Labutti K."/>
            <person name="Pangilinan J."/>
            <person name="Floch G.L."/>
            <person name="Makela M.R."/>
            <person name="Henrissat B."/>
            <person name="Grigoriev I.V."/>
            <person name="Crouch J.A."/>
            <person name="De Vries R.P."/>
            <person name="Sukno S.A."/>
            <person name="Thon M.R."/>
        </authorList>
    </citation>
    <scope>NUCLEOTIDE SEQUENCE</scope>
    <source>
        <strain evidence="1">CBS 125086</strain>
    </source>
</reference>
<dbReference type="GeneID" id="85448908"/>
<name>A0AAD8Q121_9PEZI</name>
<keyword evidence="2" id="KW-1185">Reference proteome</keyword>
<sequence length="313" mass="34752">MSRNEESSSTEGRVVLRAQGMDEVLPRHHLNLFTSSAAFPPGQWILSECSHPHQFQAAYCVRNTHGQLVRAPMPLVNVSAVTNQQEIYDHCTVYHYDPAYQNQGGRENIYATTAIGQQEQQAGNWILPREPSNYQDVSIHPRTTGHHRPDLEPKQDCFSPTEMTFFANPPPYSSLVTTHAQANATPLGSRPAISQVMMHDLDTPSFPTKANIGGHAPHHGLSIVGDSFNDTSNAFLSPEQEEIHGLEAFSLQDSFGLDTHESSIWSADSSFDMTVPPAMLSQLHEQAFDELFCQVSEANYKVDESHVQGKVKD</sequence>
<protein>
    <submittedName>
        <fullName evidence="1">Uncharacterized protein</fullName>
    </submittedName>
</protein>
<accession>A0AAD8Q121</accession>
<dbReference type="Proteomes" id="UP001230504">
    <property type="component" value="Unassembled WGS sequence"/>
</dbReference>
<dbReference type="AlphaFoldDB" id="A0AAD8Q121"/>
<evidence type="ECO:0000313" key="1">
    <source>
        <dbReference type="EMBL" id="KAK1590802.1"/>
    </source>
</evidence>
<gene>
    <name evidence="1" type="ORF">LY79DRAFT_686720</name>
</gene>
<dbReference type="RefSeq" id="XP_060414276.1">
    <property type="nucleotide sequence ID" value="XM_060564668.1"/>
</dbReference>
<dbReference type="EMBL" id="JAHLJV010000029">
    <property type="protein sequence ID" value="KAK1590802.1"/>
    <property type="molecule type" value="Genomic_DNA"/>
</dbReference>
<proteinExistence type="predicted"/>
<organism evidence="1 2">
    <name type="scientific">Colletotrichum navitas</name>
    <dbReference type="NCBI Taxonomy" id="681940"/>
    <lineage>
        <taxon>Eukaryota</taxon>
        <taxon>Fungi</taxon>
        <taxon>Dikarya</taxon>
        <taxon>Ascomycota</taxon>
        <taxon>Pezizomycotina</taxon>
        <taxon>Sordariomycetes</taxon>
        <taxon>Hypocreomycetidae</taxon>
        <taxon>Glomerellales</taxon>
        <taxon>Glomerellaceae</taxon>
        <taxon>Colletotrichum</taxon>
        <taxon>Colletotrichum graminicola species complex</taxon>
    </lineage>
</organism>
<comment type="caution">
    <text evidence="1">The sequence shown here is derived from an EMBL/GenBank/DDBJ whole genome shotgun (WGS) entry which is preliminary data.</text>
</comment>
<evidence type="ECO:0000313" key="2">
    <source>
        <dbReference type="Proteomes" id="UP001230504"/>
    </source>
</evidence>